<dbReference type="EC" id="3.1.-.-" evidence="5"/>
<feature type="domain" description="YqgF/RNase H-like" evidence="6">
    <location>
        <begin position="7"/>
        <end position="105"/>
    </location>
</feature>
<comment type="similarity">
    <text evidence="5">Belongs to the YqgF HJR family.</text>
</comment>
<dbReference type="SMART" id="SM00732">
    <property type="entry name" value="YqgFc"/>
    <property type="match status" value="1"/>
</dbReference>
<dbReference type="InterPro" id="IPR005227">
    <property type="entry name" value="YqgF"/>
</dbReference>
<dbReference type="GO" id="GO:0016788">
    <property type="term" value="F:hydrolase activity, acting on ester bonds"/>
    <property type="evidence" value="ECO:0007669"/>
    <property type="project" value="UniProtKB-UniRule"/>
</dbReference>
<proteinExistence type="inferred from homology"/>
<evidence type="ECO:0000256" key="1">
    <source>
        <dbReference type="ARBA" id="ARBA00022490"/>
    </source>
</evidence>
<dbReference type="InterPro" id="IPR012337">
    <property type="entry name" value="RNaseH-like_sf"/>
</dbReference>
<dbReference type="AlphaFoldDB" id="A0A7V2B2Y4"/>
<evidence type="ECO:0000256" key="4">
    <source>
        <dbReference type="ARBA" id="ARBA00022801"/>
    </source>
</evidence>
<keyword evidence="3 5" id="KW-0540">Nuclease</keyword>
<comment type="subcellular location">
    <subcellularLocation>
        <location evidence="5">Cytoplasm</location>
    </subcellularLocation>
</comment>
<protein>
    <recommendedName>
        <fullName evidence="5">Putative pre-16S rRNA nuclease</fullName>
        <ecNumber evidence="5">3.1.-.-</ecNumber>
    </recommendedName>
</protein>
<name>A0A7V2B2Y4_RHOMR</name>
<dbReference type="HAMAP" id="MF_00651">
    <property type="entry name" value="Nuclease_YqgF"/>
    <property type="match status" value="1"/>
</dbReference>
<dbReference type="PANTHER" id="PTHR33317:SF4">
    <property type="entry name" value="POLYNUCLEOTIDYL TRANSFERASE, RIBONUCLEASE H-LIKE SUPERFAMILY PROTEIN"/>
    <property type="match status" value="1"/>
</dbReference>
<dbReference type="EMBL" id="DSGB01000007">
    <property type="protein sequence ID" value="HER97306.1"/>
    <property type="molecule type" value="Genomic_DNA"/>
</dbReference>
<dbReference type="NCBIfam" id="TIGR00250">
    <property type="entry name" value="RNAse_H_YqgF"/>
    <property type="match status" value="1"/>
</dbReference>
<dbReference type="GO" id="GO:0004518">
    <property type="term" value="F:nuclease activity"/>
    <property type="evidence" value="ECO:0007669"/>
    <property type="project" value="UniProtKB-KW"/>
</dbReference>
<keyword evidence="1 5" id="KW-0963">Cytoplasm</keyword>
<dbReference type="GO" id="GO:0000967">
    <property type="term" value="P:rRNA 5'-end processing"/>
    <property type="evidence" value="ECO:0007669"/>
    <property type="project" value="UniProtKB-UniRule"/>
</dbReference>
<evidence type="ECO:0000256" key="2">
    <source>
        <dbReference type="ARBA" id="ARBA00022517"/>
    </source>
</evidence>
<evidence type="ECO:0000313" key="7">
    <source>
        <dbReference type="EMBL" id="HER97306.1"/>
    </source>
</evidence>
<dbReference type="PANTHER" id="PTHR33317">
    <property type="entry name" value="POLYNUCLEOTIDYL TRANSFERASE, RIBONUCLEASE H-LIKE SUPERFAMILY PROTEIN"/>
    <property type="match status" value="1"/>
</dbReference>
<evidence type="ECO:0000259" key="6">
    <source>
        <dbReference type="SMART" id="SM00732"/>
    </source>
</evidence>
<reference evidence="7" key="1">
    <citation type="journal article" date="2020" name="mSystems">
        <title>Genome- and Community-Level Interaction Insights into Carbon Utilization and Element Cycling Functions of Hydrothermarchaeota in Hydrothermal Sediment.</title>
        <authorList>
            <person name="Zhou Z."/>
            <person name="Liu Y."/>
            <person name="Xu W."/>
            <person name="Pan J."/>
            <person name="Luo Z.H."/>
            <person name="Li M."/>
        </authorList>
    </citation>
    <scope>NUCLEOTIDE SEQUENCE [LARGE SCALE GENOMIC DNA]</scope>
    <source>
        <strain evidence="7">SpSt-143</strain>
    </source>
</reference>
<accession>A0A7V2B2Y4</accession>
<gene>
    <name evidence="7" type="primary">ruvX</name>
    <name evidence="7" type="ORF">ENO59_12515</name>
</gene>
<dbReference type="SUPFAM" id="SSF53098">
    <property type="entry name" value="Ribonuclease H-like"/>
    <property type="match status" value="1"/>
</dbReference>
<comment type="function">
    <text evidence="5">Could be a nuclease involved in processing of the 5'-end of pre-16S rRNA.</text>
</comment>
<evidence type="ECO:0000256" key="5">
    <source>
        <dbReference type="HAMAP-Rule" id="MF_00651"/>
    </source>
</evidence>
<keyword evidence="2 5" id="KW-0690">Ribosome biogenesis</keyword>
<dbReference type="Gene3D" id="3.30.420.140">
    <property type="entry name" value="YqgF/RNase H-like domain"/>
    <property type="match status" value="1"/>
</dbReference>
<keyword evidence="4 5" id="KW-0378">Hydrolase</keyword>
<evidence type="ECO:0000256" key="3">
    <source>
        <dbReference type="ARBA" id="ARBA00022722"/>
    </source>
</evidence>
<comment type="caution">
    <text evidence="7">The sequence shown here is derived from an EMBL/GenBank/DDBJ whole genome shotgun (WGS) entry which is preliminary data.</text>
</comment>
<dbReference type="GO" id="GO:0005829">
    <property type="term" value="C:cytosol"/>
    <property type="evidence" value="ECO:0007669"/>
    <property type="project" value="TreeGrafter"/>
</dbReference>
<dbReference type="InterPro" id="IPR006641">
    <property type="entry name" value="YqgF/RNaseH-like_dom"/>
</dbReference>
<sequence length="149" mass="16832">MLHPTPPRIVAVDYGRKRVGLAVSDPLRLFAQPYGTYPPEEALRVLQALHDREGIATLVIGWPLTAQGTEGEATAEVARFIRRLERLLPDVPIVRWDERYTSELARVRLREVGSSGKKRRDRGRIDQMAAALLLQEYLARQEPNAPLAE</sequence>
<organism evidence="7">
    <name type="scientific">Rhodothermus marinus</name>
    <name type="common">Rhodothermus obamensis</name>
    <dbReference type="NCBI Taxonomy" id="29549"/>
    <lineage>
        <taxon>Bacteria</taxon>
        <taxon>Pseudomonadati</taxon>
        <taxon>Rhodothermota</taxon>
        <taxon>Rhodothermia</taxon>
        <taxon>Rhodothermales</taxon>
        <taxon>Rhodothermaceae</taxon>
        <taxon>Rhodothermus</taxon>
    </lineage>
</organism>
<dbReference type="CDD" id="cd16964">
    <property type="entry name" value="YqgF"/>
    <property type="match status" value="1"/>
</dbReference>
<dbReference type="Pfam" id="PF03652">
    <property type="entry name" value="RuvX"/>
    <property type="match status" value="1"/>
</dbReference>
<dbReference type="InterPro" id="IPR037027">
    <property type="entry name" value="YqgF/RNaseH-like_dom_sf"/>
</dbReference>